<dbReference type="Proteomes" id="UP001431784">
    <property type="component" value="Unassembled WGS sequence"/>
</dbReference>
<dbReference type="InterPro" id="IPR036291">
    <property type="entry name" value="NAD(P)-bd_dom_sf"/>
</dbReference>
<evidence type="ECO:0000256" key="1">
    <source>
        <dbReference type="ARBA" id="ARBA00023002"/>
    </source>
</evidence>
<dbReference type="InterPro" id="IPR006140">
    <property type="entry name" value="D-isomer_DH_NAD-bd"/>
</dbReference>
<dbReference type="Pfam" id="PF02826">
    <property type="entry name" value="2-Hacid_dh_C"/>
    <property type="match status" value="1"/>
</dbReference>
<keyword evidence="5" id="KW-1185">Reference proteome</keyword>
<evidence type="ECO:0000313" key="4">
    <source>
        <dbReference type="EMBL" id="MDD7972830.1"/>
    </source>
</evidence>
<comment type="caution">
    <text evidence="4">The sequence shown here is derived from an EMBL/GenBank/DDBJ whole genome shotgun (WGS) entry which is preliminary data.</text>
</comment>
<dbReference type="RefSeq" id="WP_274353504.1">
    <property type="nucleotide sequence ID" value="NZ_JAQZSM010000020.1"/>
</dbReference>
<keyword evidence="2" id="KW-0520">NAD</keyword>
<name>A0ABT5TDQ3_9RHOB</name>
<evidence type="ECO:0000313" key="5">
    <source>
        <dbReference type="Proteomes" id="UP001431784"/>
    </source>
</evidence>
<gene>
    <name evidence="4" type="ORF">PUT78_17185</name>
</gene>
<evidence type="ECO:0000256" key="2">
    <source>
        <dbReference type="ARBA" id="ARBA00023027"/>
    </source>
</evidence>
<dbReference type="PANTHER" id="PTHR43333:SF1">
    <property type="entry name" value="D-ISOMER SPECIFIC 2-HYDROXYACID DEHYDROGENASE NAD-BINDING DOMAIN-CONTAINING PROTEIN"/>
    <property type="match status" value="1"/>
</dbReference>
<proteinExistence type="predicted"/>
<organism evidence="4 5">
    <name type="scientific">Roseinatronobacter alkalisoli</name>
    <dbReference type="NCBI Taxonomy" id="3028235"/>
    <lineage>
        <taxon>Bacteria</taxon>
        <taxon>Pseudomonadati</taxon>
        <taxon>Pseudomonadota</taxon>
        <taxon>Alphaproteobacteria</taxon>
        <taxon>Rhodobacterales</taxon>
        <taxon>Paracoccaceae</taxon>
        <taxon>Roseinatronobacter</taxon>
    </lineage>
</organism>
<dbReference type="PANTHER" id="PTHR43333">
    <property type="entry name" value="2-HACID_DH_C DOMAIN-CONTAINING PROTEIN"/>
    <property type="match status" value="1"/>
</dbReference>
<feature type="domain" description="D-isomer specific 2-hydroxyacid dehydrogenase NAD-binding" evidence="3">
    <location>
        <begin position="108"/>
        <end position="280"/>
    </location>
</feature>
<sequence>MARSKAFFLSRMLDLKSLYGTALRTAGPDIEVLRPEEVPYPEKIRFAACWLAEADSFAAYPNLELVMSIGAGVDDLLSNSKLSSETAIARMRDPHQAALMAGYAAHEVLHVSRNFAQFAASASRAAWEPLPMQAPEATIVTVPGNGTMGEAVIRILRGLGFTLRVACRTDPDRPIEDVSYFSGADGVIRAAAGAHFVINILPLTQATEAVLNSTLFLAMAQGSWLIQIGRGEHLVESDLIAALDSCQLAGATLDVFHAEPLPEDHPFWHDDRLRITPHIASASVPSVVTEQIVTTARELREGAPLSFGVERARGY</sequence>
<accession>A0ABT5TDQ3</accession>
<dbReference type="EMBL" id="JAQZSM010000020">
    <property type="protein sequence ID" value="MDD7972830.1"/>
    <property type="molecule type" value="Genomic_DNA"/>
</dbReference>
<evidence type="ECO:0000259" key="3">
    <source>
        <dbReference type="Pfam" id="PF02826"/>
    </source>
</evidence>
<dbReference type="Gene3D" id="3.40.50.720">
    <property type="entry name" value="NAD(P)-binding Rossmann-like Domain"/>
    <property type="match status" value="2"/>
</dbReference>
<keyword evidence="1" id="KW-0560">Oxidoreductase</keyword>
<protein>
    <submittedName>
        <fullName evidence="4">NAD(P)-dependent oxidoreductase</fullName>
    </submittedName>
</protein>
<dbReference type="SUPFAM" id="SSF51735">
    <property type="entry name" value="NAD(P)-binding Rossmann-fold domains"/>
    <property type="match status" value="1"/>
</dbReference>
<reference evidence="4" key="1">
    <citation type="submission" date="2023-02" db="EMBL/GenBank/DDBJ databases">
        <title>Description of Roseinatronobacter alkalisoli sp. nov., an alkaliphilic bacerium isolated from soda soil.</title>
        <authorList>
            <person name="Wei W."/>
        </authorList>
    </citation>
    <scope>NUCLEOTIDE SEQUENCE</scope>
    <source>
        <strain evidence="4">HJB301</strain>
    </source>
</reference>